<dbReference type="SMART" id="SM00028">
    <property type="entry name" value="TPR"/>
    <property type="match status" value="8"/>
</dbReference>
<dbReference type="RefSeq" id="WP_264279786.1">
    <property type="nucleotide sequence ID" value="NZ_CP107006.1"/>
</dbReference>
<dbReference type="EMBL" id="CP107006">
    <property type="protein sequence ID" value="UYQ91337.1"/>
    <property type="molecule type" value="Genomic_DNA"/>
</dbReference>
<evidence type="ECO:0000313" key="5">
    <source>
        <dbReference type="EMBL" id="UYQ91337.1"/>
    </source>
</evidence>
<feature type="signal peptide" evidence="4">
    <location>
        <begin position="1"/>
        <end position="24"/>
    </location>
</feature>
<dbReference type="PROSITE" id="PS50005">
    <property type="entry name" value="TPR"/>
    <property type="match status" value="3"/>
</dbReference>
<keyword evidence="2 3" id="KW-0802">TPR repeat</keyword>
<dbReference type="Pfam" id="PF13432">
    <property type="entry name" value="TPR_16"/>
    <property type="match status" value="3"/>
</dbReference>
<name>A0ABY6IZK7_9BACT</name>
<proteinExistence type="predicted"/>
<sequence>MTVSRTCILWLQLLLFSAGNPAIASSPENDHKAKKLYKEGLALKQSGQLNAASACFTAAIREDEGLTGAHLELALVYRLQQQTESAKQQFLVLLRKEPFHKVALQNVAELYYEQQAFEDALTYAQQAQEAGAGRMERMIGLCYYHLDHADNAIRHLTKALDEEPANPAVPYKLAQVLALQERYEESIGYYHASLRIDSTQANLFYELGMIHYNMAQFKHAAGAFEKANALGRPADADYYYNLGNACLRQSETEEGIRHLKSALTLRPKDIRTMLSLANAYYKKQDYTNALTQWNGILVMQPMNAFAMFMLGKSYIGAGQLAKGQQICDQALALGDVK</sequence>
<feature type="chain" id="PRO_5047233913" evidence="4">
    <location>
        <begin position="25"/>
        <end position="337"/>
    </location>
</feature>
<keyword evidence="6" id="KW-1185">Reference proteome</keyword>
<dbReference type="PANTHER" id="PTHR45586:SF1">
    <property type="entry name" value="LIPOPOLYSACCHARIDE ASSEMBLY PROTEIN B"/>
    <property type="match status" value="1"/>
</dbReference>
<dbReference type="Proteomes" id="UP001162741">
    <property type="component" value="Chromosome"/>
</dbReference>
<organism evidence="5 6">
    <name type="scientific">Chitinophaga horti</name>
    <dbReference type="NCBI Taxonomy" id="2920382"/>
    <lineage>
        <taxon>Bacteria</taxon>
        <taxon>Pseudomonadati</taxon>
        <taxon>Bacteroidota</taxon>
        <taxon>Chitinophagia</taxon>
        <taxon>Chitinophagales</taxon>
        <taxon>Chitinophagaceae</taxon>
        <taxon>Chitinophaga</taxon>
    </lineage>
</organism>
<feature type="repeat" description="TPR" evidence="3">
    <location>
        <begin position="236"/>
        <end position="269"/>
    </location>
</feature>
<protein>
    <submittedName>
        <fullName evidence="5">Tetratricopeptide repeat protein</fullName>
    </submittedName>
</protein>
<dbReference type="InterPro" id="IPR011990">
    <property type="entry name" value="TPR-like_helical_dom_sf"/>
</dbReference>
<evidence type="ECO:0000256" key="1">
    <source>
        <dbReference type="ARBA" id="ARBA00022737"/>
    </source>
</evidence>
<dbReference type="Pfam" id="PF14559">
    <property type="entry name" value="TPR_19"/>
    <property type="match status" value="1"/>
</dbReference>
<dbReference type="Gene3D" id="1.25.40.10">
    <property type="entry name" value="Tetratricopeptide repeat domain"/>
    <property type="match status" value="3"/>
</dbReference>
<dbReference type="InterPro" id="IPR019734">
    <property type="entry name" value="TPR_rpt"/>
</dbReference>
<dbReference type="SUPFAM" id="SSF48452">
    <property type="entry name" value="TPR-like"/>
    <property type="match status" value="2"/>
</dbReference>
<feature type="repeat" description="TPR" evidence="3">
    <location>
        <begin position="270"/>
        <end position="303"/>
    </location>
</feature>
<feature type="repeat" description="TPR" evidence="3">
    <location>
        <begin position="133"/>
        <end position="166"/>
    </location>
</feature>
<evidence type="ECO:0000313" key="6">
    <source>
        <dbReference type="Proteomes" id="UP001162741"/>
    </source>
</evidence>
<gene>
    <name evidence="5" type="ORF">MKQ68_14685</name>
</gene>
<evidence type="ECO:0000256" key="4">
    <source>
        <dbReference type="SAM" id="SignalP"/>
    </source>
</evidence>
<evidence type="ECO:0000256" key="2">
    <source>
        <dbReference type="ARBA" id="ARBA00022803"/>
    </source>
</evidence>
<reference evidence="5" key="1">
    <citation type="submission" date="2022-10" db="EMBL/GenBank/DDBJ databases">
        <title>Chitinophaga sp. nov., isolated from soil.</title>
        <authorList>
            <person name="Jeon C.O."/>
        </authorList>
    </citation>
    <scope>NUCLEOTIDE SEQUENCE</scope>
    <source>
        <strain evidence="5">R8</strain>
    </source>
</reference>
<dbReference type="PANTHER" id="PTHR45586">
    <property type="entry name" value="TPR REPEAT-CONTAINING PROTEIN PA4667"/>
    <property type="match status" value="1"/>
</dbReference>
<accession>A0ABY6IZK7</accession>
<dbReference type="InterPro" id="IPR051012">
    <property type="entry name" value="CellSynth/LPSAsmb/PSIAsmb"/>
</dbReference>
<keyword evidence="1" id="KW-0677">Repeat</keyword>
<keyword evidence="4" id="KW-0732">Signal</keyword>
<evidence type="ECO:0000256" key="3">
    <source>
        <dbReference type="PROSITE-ProRule" id="PRU00339"/>
    </source>
</evidence>